<dbReference type="Pfam" id="PF01585">
    <property type="entry name" value="G-patch"/>
    <property type="match status" value="2"/>
</dbReference>
<protein>
    <recommendedName>
        <fullName evidence="2">G-patch domain-containing protein</fullName>
    </recommendedName>
</protein>
<feature type="compositionally biased region" description="Acidic residues" evidence="1">
    <location>
        <begin position="266"/>
        <end position="282"/>
    </location>
</feature>
<evidence type="ECO:0000256" key="1">
    <source>
        <dbReference type="SAM" id="MobiDB-lite"/>
    </source>
</evidence>
<evidence type="ECO:0000313" key="3">
    <source>
        <dbReference type="EMBL" id="MBA4679070.1"/>
    </source>
</evidence>
<organism evidence="3">
    <name type="scientific">Opuntia streptacantha</name>
    <name type="common">Prickly pear cactus</name>
    <name type="synonym">Opuntia cardona</name>
    <dbReference type="NCBI Taxonomy" id="393608"/>
    <lineage>
        <taxon>Eukaryota</taxon>
        <taxon>Viridiplantae</taxon>
        <taxon>Streptophyta</taxon>
        <taxon>Embryophyta</taxon>
        <taxon>Tracheophyta</taxon>
        <taxon>Spermatophyta</taxon>
        <taxon>Magnoliopsida</taxon>
        <taxon>eudicotyledons</taxon>
        <taxon>Gunneridae</taxon>
        <taxon>Pentapetalae</taxon>
        <taxon>Caryophyllales</taxon>
        <taxon>Cactineae</taxon>
        <taxon>Cactaceae</taxon>
        <taxon>Opuntioideae</taxon>
        <taxon>Opuntia</taxon>
    </lineage>
</organism>
<dbReference type="Pfam" id="PF01424">
    <property type="entry name" value="R3H"/>
    <property type="match status" value="1"/>
</dbReference>
<dbReference type="PANTHER" id="PTHR47423:SF2">
    <property type="entry name" value="PROTEIN SQS1"/>
    <property type="match status" value="1"/>
</dbReference>
<dbReference type="InterPro" id="IPR000467">
    <property type="entry name" value="G_patch_dom"/>
</dbReference>
<reference evidence="3" key="1">
    <citation type="journal article" date="2013" name="J. Plant Res.">
        <title>Effect of fungi and light on seed germination of three Opuntia species from semiarid lands of central Mexico.</title>
        <authorList>
            <person name="Delgado-Sanchez P."/>
            <person name="Jimenez-Bremont J.F."/>
            <person name="Guerrero-Gonzalez Mde L."/>
            <person name="Flores J."/>
        </authorList>
    </citation>
    <scope>NUCLEOTIDE SEQUENCE</scope>
    <source>
        <tissue evidence="3">Cladode</tissue>
    </source>
</reference>
<evidence type="ECO:0000259" key="2">
    <source>
        <dbReference type="PROSITE" id="PS50174"/>
    </source>
</evidence>
<feature type="domain" description="G-patch" evidence="2">
    <location>
        <begin position="644"/>
        <end position="690"/>
    </location>
</feature>
<feature type="region of interest" description="Disordered" evidence="1">
    <location>
        <begin position="694"/>
        <end position="722"/>
    </location>
</feature>
<feature type="domain" description="G-patch" evidence="2">
    <location>
        <begin position="724"/>
        <end position="770"/>
    </location>
</feature>
<dbReference type="SMART" id="SM00443">
    <property type="entry name" value="G_patch"/>
    <property type="match status" value="2"/>
</dbReference>
<dbReference type="Gene3D" id="3.30.1370.50">
    <property type="entry name" value="R3H-like domain"/>
    <property type="match status" value="1"/>
</dbReference>
<dbReference type="GO" id="GO:0003676">
    <property type="term" value="F:nucleic acid binding"/>
    <property type="evidence" value="ECO:0007669"/>
    <property type="project" value="InterPro"/>
</dbReference>
<accession>A0A7C9AZU9</accession>
<proteinExistence type="predicted"/>
<feature type="region of interest" description="Disordered" evidence="1">
    <location>
        <begin position="1"/>
        <end position="110"/>
    </location>
</feature>
<dbReference type="InterPro" id="IPR036867">
    <property type="entry name" value="R3H_dom_sf"/>
</dbReference>
<feature type="region of interest" description="Disordered" evidence="1">
    <location>
        <begin position="557"/>
        <end position="592"/>
    </location>
</feature>
<feature type="compositionally biased region" description="Polar residues" evidence="1">
    <location>
        <begin position="62"/>
        <end position="71"/>
    </location>
</feature>
<dbReference type="AlphaFoldDB" id="A0A7C9AZU9"/>
<dbReference type="EMBL" id="GISG01282239">
    <property type="protein sequence ID" value="MBA4679070.1"/>
    <property type="molecule type" value="Transcribed_RNA"/>
</dbReference>
<feature type="compositionally biased region" description="Polar residues" evidence="1">
    <location>
        <begin position="34"/>
        <end position="53"/>
    </location>
</feature>
<feature type="compositionally biased region" description="Acidic residues" evidence="1">
    <location>
        <begin position="290"/>
        <end position="314"/>
    </location>
</feature>
<dbReference type="CDD" id="cd02646">
    <property type="entry name" value="R3H_G-patch"/>
    <property type="match status" value="1"/>
</dbReference>
<dbReference type="PANTHER" id="PTHR47423">
    <property type="entry name" value="G-PATCH DOMAIN CONTAINING PROTEIN"/>
    <property type="match status" value="1"/>
</dbReference>
<feature type="compositionally biased region" description="Polar residues" evidence="1">
    <location>
        <begin position="561"/>
        <end position="570"/>
    </location>
</feature>
<feature type="compositionally biased region" description="Basic residues" evidence="1">
    <location>
        <begin position="1"/>
        <end position="16"/>
    </location>
</feature>
<dbReference type="InterPro" id="IPR034082">
    <property type="entry name" value="R3H_G-patch"/>
</dbReference>
<dbReference type="InterPro" id="IPR001374">
    <property type="entry name" value="R3H_dom"/>
</dbReference>
<feature type="compositionally biased region" description="Basic residues" evidence="1">
    <location>
        <begin position="371"/>
        <end position="380"/>
    </location>
</feature>
<reference evidence="3" key="2">
    <citation type="submission" date="2020-07" db="EMBL/GenBank/DDBJ databases">
        <authorList>
            <person name="Vera ALvarez R."/>
            <person name="Arias-Moreno D.M."/>
            <person name="Jimenez-Jacinto V."/>
            <person name="Jimenez-Bremont J.F."/>
            <person name="Swaminathan K."/>
            <person name="Moose S.P."/>
            <person name="Guerrero-Gonzalez M.L."/>
            <person name="Marino-Ramirez L."/>
            <person name="Landsman D."/>
            <person name="Rodriguez-Kessler M."/>
            <person name="Delgado-Sanchez P."/>
        </authorList>
    </citation>
    <scope>NUCLEOTIDE SEQUENCE</scope>
    <source>
        <tissue evidence="3">Cladode</tissue>
    </source>
</reference>
<dbReference type="PROSITE" id="PS50174">
    <property type="entry name" value="G_PATCH"/>
    <property type="match status" value="2"/>
</dbReference>
<feature type="region of interest" description="Disordered" evidence="1">
    <location>
        <begin position="199"/>
        <end position="317"/>
    </location>
</feature>
<feature type="compositionally biased region" description="Basic and acidic residues" evidence="1">
    <location>
        <begin position="219"/>
        <end position="242"/>
    </location>
</feature>
<name>A0A7C9AZU9_OPUST</name>
<feature type="region of interest" description="Disordered" evidence="1">
    <location>
        <begin position="366"/>
        <end position="392"/>
    </location>
</feature>
<feature type="compositionally biased region" description="Polar residues" evidence="1">
    <location>
        <begin position="243"/>
        <end position="252"/>
    </location>
</feature>
<sequence>MGGGKKKSFNKSKNRRPNQSLFVEGGILAGFDSPFSSPRSASNRGKNHNSNGRSGLKFRDSGSGSRSNSKPGSRKSIPNVFRYDYPSADPQSDCGIGKKDEDGDITGSRPVILLGNKDSKIVVYEDPAPSMEASEVAYNYEYSSGFVLGESSHNGLGFSEEPDTAPGVTELSSGVIDEEEELHRGLGFSDKPVAVASGIVLSSTIEQEGQEPRCGSSSHESEGDVDERSMDGDDSEVVRDIDQSSPEKNSAFVSIGGIRLYTQDISDNESEEDNGSEEELSDEGSTSETSESDDSEDSSDFDSDIDEDVMEDYLEGIGGSSQILDSKWLALQDIGRHQEVDDGGDDSSDRYGETLEKFSGFALQEASRKYGMQKRKPKKKPSTESHKSKAPIDWSPVDDMMLVKDPRRFSAKKKHVASFSQSWPSEARKSKRFARFPGEKKKFRKEMIAEKRRERMLHRGVDLEQINLKLKQMVLSNADMLAFQPMHPRDCSQVRRLAAIYRLKSGCQGSGKKRFVTVSRTQHTSMPPASDEIRLEKLIGSSKDDADFPVVDTSVKVGRGSAQSKSSKNLANREGTSGKSEKKRSGKKPAAFAAQPVSFVSSGTLRSDTVQVKGVESKDASLQESKAVAVANASSAFGSFEVHTKGFGSKMMAKMGYVEGEGLGKDGKGMSAPIEVIQRPKSLGLGMTFEESSSEPVKVVKQSGESARRPKGTPTSIGAFEKHTKGFGSKMMAKMGFVEGMGLGRDSQGIVTPLAAVRRPKARGLGAEGRRA</sequence>